<dbReference type="OrthoDB" id="168492at2759"/>
<keyword evidence="11" id="KW-1185">Reference proteome</keyword>
<comment type="subcellular location">
    <subcellularLocation>
        <location evidence="1">Cell membrane</location>
        <topology evidence="1">Multi-pass membrane protein</topology>
    </subcellularLocation>
    <subcellularLocation>
        <location evidence="7">Membrane</location>
        <topology evidence="7">Multi-pass membrane protein</topology>
    </subcellularLocation>
</comment>
<sequence>MYSATATPPPPTGSIILYDPTAAPPSSNHNANDHVVGQQQHHHHAVLPLAVDFRQRSTPPTPGTVDRGPFTSSPPRVPRFTILGPKSPSVQMIIGSLVGLVLGLALAAIFASTGRPDWFQSLNLWIQLPGTLFIRALKCAIVPMVLANTAASVADAVLSGRVKQLLGWRTVGLFVLSSTLSAITGVVLAAVFVTFGAKDAPVAAAAVDDAFQIHADVTFRCRQAANVSAFLANVLDVPFCAPRGQPSLALTLVSRDPSPWVLTDDGKPPSTDLTAHLMLVLDKFVTDNVLGSMANMDLLSVIVLAVPIGVAAAAAATHLDLSPRSYSLDALLRCVRDAFVLLLGWLIDLTPYAMVSIIAGALLDSAISSTEGRMNVFFADAGRLIGLIFAGGCIHVLVVLPALYFCFTRRNPFAFMQAMAPVYVFALGSASSMATIPLAISTTIATKQVPKIVPQFVFPIATVVNANAAGIYMAIHVAFLAVMEHVVISIDQFILLFLVSLLASIGTPPIPHGGLVMIVTIWKTVLRQTSIPPSFQIVVACDVITDRIATLINVHGNLMVTRIVAEQVDATVVEALETRHSQRVDVHDDEDDDNSMRPHVVSHPY</sequence>
<comment type="similarity">
    <text evidence="7">Belongs to the dicarboxylate/amino acid:cation symporter (DAACS) (TC 2.A.23) family.</text>
</comment>
<dbReference type="Proteomes" id="UP000332933">
    <property type="component" value="Unassembled WGS sequence"/>
</dbReference>
<reference evidence="9" key="2">
    <citation type="submission" date="2019-06" db="EMBL/GenBank/DDBJ databases">
        <title>Genomics analysis of Aphanomyces spp. identifies a new class of oomycete effector associated with host adaptation.</title>
        <authorList>
            <person name="Gaulin E."/>
        </authorList>
    </citation>
    <scope>NUCLEOTIDE SEQUENCE</scope>
    <source>
        <strain evidence="9">CBS 578.67</strain>
    </source>
</reference>
<dbReference type="SUPFAM" id="SSF118215">
    <property type="entry name" value="Proton glutamate symport protein"/>
    <property type="match status" value="1"/>
</dbReference>
<feature type="transmembrane region" description="Helical" evidence="7">
    <location>
        <begin position="456"/>
        <end position="482"/>
    </location>
</feature>
<dbReference type="AlphaFoldDB" id="A0A485L106"/>
<evidence type="ECO:0000256" key="7">
    <source>
        <dbReference type="RuleBase" id="RU361216"/>
    </source>
</evidence>
<feature type="transmembrane region" description="Helical" evidence="7">
    <location>
        <begin position="92"/>
        <end position="112"/>
    </location>
</feature>
<keyword evidence="5 7" id="KW-1133">Transmembrane helix</keyword>
<dbReference type="Gene3D" id="1.10.3860.10">
    <property type="entry name" value="Sodium:dicarboxylate symporter"/>
    <property type="match status" value="1"/>
</dbReference>
<feature type="transmembrane region" description="Helical" evidence="7">
    <location>
        <begin position="383"/>
        <end position="407"/>
    </location>
</feature>
<evidence type="ECO:0000256" key="5">
    <source>
        <dbReference type="ARBA" id="ARBA00022989"/>
    </source>
</evidence>
<accession>A0A485L106</accession>
<dbReference type="PANTHER" id="PTHR42865:SF7">
    <property type="entry name" value="PROTON_GLUTAMATE-ASPARTATE SYMPORTER"/>
    <property type="match status" value="1"/>
</dbReference>
<evidence type="ECO:0000256" key="6">
    <source>
        <dbReference type="ARBA" id="ARBA00023136"/>
    </source>
</evidence>
<protein>
    <recommendedName>
        <fullName evidence="7">Amino acid transporter</fullName>
    </recommendedName>
</protein>
<dbReference type="Pfam" id="PF00375">
    <property type="entry name" value="SDF"/>
    <property type="match status" value="2"/>
</dbReference>
<evidence type="ECO:0000256" key="8">
    <source>
        <dbReference type="SAM" id="MobiDB-lite"/>
    </source>
</evidence>
<feature type="region of interest" description="Disordered" evidence="8">
    <location>
        <begin position="1"/>
        <end position="33"/>
    </location>
</feature>
<evidence type="ECO:0000256" key="1">
    <source>
        <dbReference type="ARBA" id="ARBA00004651"/>
    </source>
</evidence>
<keyword evidence="6 7" id="KW-0472">Membrane</keyword>
<evidence type="ECO:0000256" key="4">
    <source>
        <dbReference type="ARBA" id="ARBA00022692"/>
    </source>
</evidence>
<gene>
    <name evidence="10" type="primary">Aste57867_14554</name>
    <name evidence="9" type="ORF">As57867_014500</name>
    <name evidence="10" type="ORF">ASTE57867_14554</name>
</gene>
<keyword evidence="3" id="KW-1003">Cell membrane</keyword>
<dbReference type="PANTHER" id="PTHR42865">
    <property type="entry name" value="PROTON/GLUTAMATE-ASPARTATE SYMPORTER"/>
    <property type="match status" value="1"/>
</dbReference>
<name>A0A485L106_9STRA</name>
<dbReference type="InterPro" id="IPR036458">
    <property type="entry name" value="Na:dicarbo_symporter_sf"/>
</dbReference>
<evidence type="ECO:0000313" key="9">
    <source>
        <dbReference type="EMBL" id="KAF0694566.1"/>
    </source>
</evidence>
<evidence type="ECO:0000256" key="3">
    <source>
        <dbReference type="ARBA" id="ARBA00022475"/>
    </source>
</evidence>
<dbReference type="EMBL" id="VJMH01005556">
    <property type="protein sequence ID" value="KAF0694566.1"/>
    <property type="molecule type" value="Genomic_DNA"/>
</dbReference>
<feature type="transmembrane region" description="Helical" evidence="7">
    <location>
        <begin position="419"/>
        <end position="444"/>
    </location>
</feature>
<keyword evidence="2 7" id="KW-0813">Transport</keyword>
<feature type="region of interest" description="Disordered" evidence="8">
    <location>
        <begin position="583"/>
        <end position="605"/>
    </location>
</feature>
<keyword evidence="4 7" id="KW-0812">Transmembrane</keyword>
<reference evidence="10 11" key="1">
    <citation type="submission" date="2019-03" db="EMBL/GenBank/DDBJ databases">
        <authorList>
            <person name="Gaulin E."/>
            <person name="Dumas B."/>
        </authorList>
    </citation>
    <scope>NUCLEOTIDE SEQUENCE [LARGE SCALE GENOMIC DNA]</scope>
    <source>
        <strain evidence="10">CBS 568.67</strain>
    </source>
</reference>
<evidence type="ECO:0000313" key="11">
    <source>
        <dbReference type="Proteomes" id="UP000332933"/>
    </source>
</evidence>
<dbReference type="GO" id="GO:0015293">
    <property type="term" value="F:symporter activity"/>
    <property type="evidence" value="ECO:0007669"/>
    <property type="project" value="UniProtKB-UniRule"/>
</dbReference>
<dbReference type="InterPro" id="IPR001991">
    <property type="entry name" value="Na-dicarboxylate_symporter"/>
</dbReference>
<dbReference type="EMBL" id="CAADRA010005577">
    <property type="protein sequence ID" value="VFT91374.1"/>
    <property type="molecule type" value="Genomic_DNA"/>
</dbReference>
<feature type="transmembrane region" description="Helical" evidence="7">
    <location>
        <begin position="338"/>
        <end position="363"/>
    </location>
</feature>
<keyword evidence="7" id="KW-0769">Symport</keyword>
<evidence type="ECO:0000313" key="10">
    <source>
        <dbReference type="EMBL" id="VFT91374.1"/>
    </source>
</evidence>
<dbReference type="PRINTS" id="PR00173">
    <property type="entry name" value="EDTRNSPORT"/>
</dbReference>
<feature type="transmembrane region" description="Helical" evidence="7">
    <location>
        <begin position="298"/>
        <end position="317"/>
    </location>
</feature>
<dbReference type="GO" id="GO:0005886">
    <property type="term" value="C:plasma membrane"/>
    <property type="evidence" value="ECO:0007669"/>
    <property type="project" value="UniProtKB-SubCell"/>
</dbReference>
<feature type="transmembrane region" description="Helical" evidence="7">
    <location>
        <begin position="132"/>
        <end position="158"/>
    </location>
</feature>
<evidence type="ECO:0000256" key="2">
    <source>
        <dbReference type="ARBA" id="ARBA00022448"/>
    </source>
</evidence>
<organism evidence="10 11">
    <name type="scientific">Aphanomyces stellatus</name>
    <dbReference type="NCBI Taxonomy" id="120398"/>
    <lineage>
        <taxon>Eukaryota</taxon>
        <taxon>Sar</taxon>
        <taxon>Stramenopiles</taxon>
        <taxon>Oomycota</taxon>
        <taxon>Saprolegniomycetes</taxon>
        <taxon>Saprolegniales</taxon>
        <taxon>Verrucalvaceae</taxon>
        <taxon>Aphanomyces</taxon>
    </lineage>
</organism>
<proteinExistence type="inferred from homology"/>
<feature type="transmembrane region" description="Helical" evidence="7">
    <location>
        <begin position="494"/>
        <end position="522"/>
    </location>
</feature>
<feature type="transmembrane region" description="Helical" evidence="7">
    <location>
        <begin position="170"/>
        <end position="193"/>
    </location>
</feature>